<dbReference type="Pfam" id="PF10547">
    <property type="entry name" value="P22_AR_N"/>
    <property type="match status" value="1"/>
</dbReference>
<dbReference type="STRING" id="314283.MED297_17707"/>
<reference evidence="2 3" key="1">
    <citation type="submission" date="2006-02" db="EMBL/GenBank/DDBJ databases">
        <authorList>
            <person name="Pinhassi J."/>
            <person name="Pedros-Alio C."/>
            <person name="Ferriera S."/>
            <person name="Johnson J."/>
            <person name="Kravitz S."/>
            <person name="Halpern A."/>
            <person name="Remington K."/>
            <person name="Beeson K."/>
            <person name="Tran B."/>
            <person name="Rogers Y.-H."/>
            <person name="Friedman R."/>
            <person name="Venter J.C."/>
        </authorList>
    </citation>
    <scope>NUCLEOTIDE SEQUENCE [LARGE SCALE GENOMIC DNA]</scope>
    <source>
        <strain evidence="2 3">MED297</strain>
    </source>
</reference>
<dbReference type="Proteomes" id="UP000005953">
    <property type="component" value="Unassembled WGS sequence"/>
</dbReference>
<protein>
    <recommendedName>
        <fullName evidence="1">Antirepressor protein ant N-terminal domain-containing protein</fullName>
    </recommendedName>
</protein>
<evidence type="ECO:0000313" key="2">
    <source>
        <dbReference type="EMBL" id="EAR08452.1"/>
    </source>
</evidence>
<evidence type="ECO:0000313" key="3">
    <source>
        <dbReference type="Proteomes" id="UP000005953"/>
    </source>
</evidence>
<dbReference type="HOGENOM" id="CLU_2247879_0_0_6"/>
<gene>
    <name evidence="2" type="ORF">MED297_17707</name>
</gene>
<proteinExistence type="predicted"/>
<keyword evidence="3" id="KW-1185">Reference proteome</keyword>
<sequence>MACLPLKYLNGWLFGVDANRVKPEICENLLMYQRECYDVLHQHWQQRHSGDRMPVSLSEGDVINSHALDVHIEHIYRDWVESVGPALRMIGYPKWGDLNELIQV</sequence>
<organism evidence="2 3">
    <name type="scientific">Reinekea blandensis MED297</name>
    <dbReference type="NCBI Taxonomy" id="314283"/>
    <lineage>
        <taxon>Bacteria</taxon>
        <taxon>Pseudomonadati</taxon>
        <taxon>Pseudomonadota</taxon>
        <taxon>Gammaproteobacteria</taxon>
        <taxon>Oceanospirillales</taxon>
        <taxon>Saccharospirillaceae</taxon>
        <taxon>Reinekea</taxon>
    </lineage>
</organism>
<comment type="caution">
    <text evidence="2">The sequence shown here is derived from an EMBL/GenBank/DDBJ whole genome shotgun (WGS) entry which is preliminary data.</text>
</comment>
<dbReference type="OrthoDB" id="1042522at2"/>
<dbReference type="InterPro" id="IPR018875">
    <property type="entry name" value="Antirepressor_Ant_N"/>
</dbReference>
<dbReference type="EMBL" id="AAOE01000020">
    <property type="protein sequence ID" value="EAR08452.1"/>
    <property type="molecule type" value="Genomic_DNA"/>
</dbReference>
<dbReference type="PRINTS" id="PR01994">
    <property type="entry name" value="ANTIREPRESSR"/>
</dbReference>
<dbReference type="AlphaFoldDB" id="A4BHA4"/>
<evidence type="ECO:0000259" key="1">
    <source>
        <dbReference type="Pfam" id="PF10547"/>
    </source>
</evidence>
<feature type="domain" description="Antirepressor protein ant N-terminal" evidence="1">
    <location>
        <begin position="1"/>
        <end position="47"/>
    </location>
</feature>
<accession>A4BHA4</accession>
<name>A4BHA4_9GAMM</name>